<feature type="signal peptide" evidence="5">
    <location>
        <begin position="1"/>
        <end position="26"/>
    </location>
</feature>
<dbReference type="PIRSF" id="PIRSF002756">
    <property type="entry name" value="PstS"/>
    <property type="match status" value="1"/>
</dbReference>
<dbReference type="NCBIfam" id="TIGR00975">
    <property type="entry name" value="3a0107s03"/>
    <property type="match status" value="1"/>
</dbReference>
<keyword evidence="3 4" id="KW-0592">Phosphate transport</keyword>
<dbReference type="Pfam" id="PF12849">
    <property type="entry name" value="PBP_like_2"/>
    <property type="match status" value="1"/>
</dbReference>
<dbReference type="InterPro" id="IPR050962">
    <property type="entry name" value="Phosphate-bind_PstS"/>
</dbReference>
<dbReference type="PANTHER" id="PTHR42996">
    <property type="entry name" value="PHOSPHATE-BINDING PROTEIN PSTS"/>
    <property type="match status" value="1"/>
</dbReference>
<dbReference type="CDD" id="cd13565">
    <property type="entry name" value="PBP2_PstS"/>
    <property type="match status" value="1"/>
</dbReference>
<evidence type="ECO:0000256" key="1">
    <source>
        <dbReference type="ARBA" id="ARBA00008725"/>
    </source>
</evidence>
<proteinExistence type="inferred from homology"/>
<evidence type="ECO:0000313" key="7">
    <source>
        <dbReference type="EMBL" id="MEA5442395.1"/>
    </source>
</evidence>
<dbReference type="SUPFAM" id="SSF53850">
    <property type="entry name" value="Periplasmic binding protein-like II"/>
    <property type="match status" value="1"/>
</dbReference>
<protein>
    <recommendedName>
        <fullName evidence="4">Phosphate-binding protein</fullName>
    </recommendedName>
</protein>
<keyword evidence="8" id="KW-1185">Reference proteome</keyword>
<comment type="caution">
    <text evidence="7">The sequence shown here is derived from an EMBL/GenBank/DDBJ whole genome shotgun (WGS) entry which is preliminary data.</text>
</comment>
<keyword evidence="5" id="KW-0732">Signal</keyword>
<organism evidence="7 8">
    <name type="scientific">Cyanobium gracile UHCC 0281</name>
    <dbReference type="NCBI Taxonomy" id="3110309"/>
    <lineage>
        <taxon>Bacteria</taxon>
        <taxon>Bacillati</taxon>
        <taxon>Cyanobacteriota</taxon>
        <taxon>Cyanophyceae</taxon>
        <taxon>Synechococcales</taxon>
        <taxon>Prochlorococcaceae</taxon>
        <taxon>Cyanobium</taxon>
    </lineage>
</organism>
<feature type="chain" id="PRO_5046197319" description="Phosphate-binding protein" evidence="5">
    <location>
        <begin position="27"/>
        <end position="331"/>
    </location>
</feature>
<evidence type="ECO:0000256" key="4">
    <source>
        <dbReference type="PIRNR" id="PIRNR002756"/>
    </source>
</evidence>
<feature type="domain" description="PBP" evidence="6">
    <location>
        <begin position="35"/>
        <end position="300"/>
    </location>
</feature>
<dbReference type="EMBL" id="JAYGHY010000018">
    <property type="protein sequence ID" value="MEA5442395.1"/>
    <property type="molecule type" value="Genomic_DNA"/>
</dbReference>
<accession>A0ABU5SV55</accession>
<evidence type="ECO:0000256" key="2">
    <source>
        <dbReference type="ARBA" id="ARBA00022448"/>
    </source>
</evidence>
<evidence type="ECO:0000313" key="8">
    <source>
        <dbReference type="Proteomes" id="UP001302329"/>
    </source>
</evidence>
<dbReference type="InterPro" id="IPR005673">
    <property type="entry name" value="ABC_phos-bd_PstS"/>
</dbReference>
<dbReference type="Gene3D" id="3.40.190.10">
    <property type="entry name" value="Periplasmic binding protein-like II"/>
    <property type="match status" value="2"/>
</dbReference>
<evidence type="ECO:0000256" key="3">
    <source>
        <dbReference type="ARBA" id="ARBA00022592"/>
    </source>
</evidence>
<evidence type="ECO:0000256" key="5">
    <source>
        <dbReference type="SAM" id="SignalP"/>
    </source>
</evidence>
<dbReference type="InterPro" id="IPR024370">
    <property type="entry name" value="PBP_domain"/>
</dbReference>
<keyword evidence="2 4" id="KW-0813">Transport</keyword>
<comment type="similarity">
    <text evidence="1 4">Belongs to the PstS family.</text>
</comment>
<sequence length="331" mass="34213">MHTSITFLRRPLSAALAVATTGALLAGCGGGGSVTLNGAGASFPAAIYQRWFQELATKGAQVNYQSVGSGAGVRQFIAGTVDFGASDVPMKADEIAQVSRGVLQIPMTAGAIAVAYNNPGCELKLSQAQLVDIFLGKIKDFSDVGCEAKPIKVVHRSDGSGTTANFTAHLAAISPAWKDGPGVGKTVNWPLGIGAKGNEGVSAQLSQVDGGIGYVEVAYVKGDLQAAALTNSSGETLKPTTESETTALASIELGPDLIGSNPNPDKGYPIVTFSWILLYKSGNADKLDGIKKVFDFTLSEGAQAMAPELGYVPLPPSVLEKGRERLATLEK</sequence>
<evidence type="ECO:0000259" key="6">
    <source>
        <dbReference type="Pfam" id="PF12849"/>
    </source>
</evidence>
<gene>
    <name evidence="7" type="primary">pstS</name>
    <name evidence="7" type="ORF">VB739_07510</name>
</gene>
<reference evidence="7 8" key="1">
    <citation type="submission" date="2023-12" db="EMBL/GenBank/DDBJ databases">
        <title>Baltic Sea Cyanobacteria.</title>
        <authorList>
            <person name="Delbaje E."/>
            <person name="Fewer D.P."/>
            <person name="Shishido T.K."/>
        </authorList>
    </citation>
    <scope>NUCLEOTIDE SEQUENCE [LARGE SCALE GENOMIC DNA]</scope>
    <source>
        <strain evidence="7 8">UHCC 0281</strain>
    </source>
</reference>
<dbReference type="PANTHER" id="PTHR42996:SF1">
    <property type="entry name" value="PHOSPHATE-BINDING PROTEIN PSTS"/>
    <property type="match status" value="1"/>
</dbReference>
<name>A0ABU5SV55_9CYAN</name>
<dbReference type="RefSeq" id="WP_323356469.1">
    <property type="nucleotide sequence ID" value="NZ_JAYGHY010000018.1"/>
</dbReference>
<dbReference type="Proteomes" id="UP001302329">
    <property type="component" value="Unassembled WGS sequence"/>
</dbReference>